<organism evidence="2 3">
    <name type="scientific">Iningainema tapete BLCC-T55</name>
    <dbReference type="NCBI Taxonomy" id="2748662"/>
    <lineage>
        <taxon>Bacteria</taxon>
        <taxon>Bacillati</taxon>
        <taxon>Cyanobacteriota</taxon>
        <taxon>Cyanophyceae</taxon>
        <taxon>Nostocales</taxon>
        <taxon>Scytonemataceae</taxon>
        <taxon>Iningainema tapete</taxon>
    </lineage>
</organism>
<dbReference type="Proteomes" id="UP000629098">
    <property type="component" value="Unassembled WGS sequence"/>
</dbReference>
<dbReference type="AlphaFoldDB" id="A0A8J7BVW8"/>
<dbReference type="RefSeq" id="WP_190824988.1">
    <property type="nucleotide sequence ID" value="NZ_CAWPPI010000008.1"/>
</dbReference>
<proteinExistence type="predicted"/>
<gene>
    <name evidence="2" type="ORF">ICL16_00740</name>
</gene>
<evidence type="ECO:0000313" key="3">
    <source>
        <dbReference type="Proteomes" id="UP000629098"/>
    </source>
</evidence>
<feature type="region of interest" description="Disordered" evidence="1">
    <location>
        <begin position="1"/>
        <end position="20"/>
    </location>
</feature>
<reference evidence="2" key="1">
    <citation type="submission" date="2020-09" db="EMBL/GenBank/DDBJ databases">
        <title>Iningainema tapete sp. nov. (Scytonemataceae, Cyanobacteria) from greenhouses in central Florida (USA) produces two types of nodularin with biosynthetic potential for microcystin-LR and anabaenopeptins.</title>
        <authorList>
            <person name="Berthold D.E."/>
            <person name="Lefler F.W."/>
            <person name="Huang I.-S."/>
            <person name="Abdulla H."/>
            <person name="Zimba P.V."/>
            <person name="Laughinghouse H.D. IV."/>
        </authorList>
    </citation>
    <scope>NUCLEOTIDE SEQUENCE</scope>
    <source>
        <strain evidence="2">BLCCT55</strain>
    </source>
</reference>
<accession>A0A8J7BVW8</accession>
<dbReference type="EMBL" id="JACXAE010000008">
    <property type="protein sequence ID" value="MBD2770687.1"/>
    <property type="molecule type" value="Genomic_DNA"/>
</dbReference>
<keyword evidence="3" id="KW-1185">Reference proteome</keyword>
<sequence>MSTDRFDRAQTRSEKTAQSHHLNCHTWSFYQRGKIVLQLQRDAKLSVCSTRVTTGTTIYISLQGKRAPCSTKFQEIPTFHVEFATDY</sequence>
<evidence type="ECO:0000256" key="1">
    <source>
        <dbReference type="SAM" id="MobiDB-lite"/>
    </source>
</evidence>
<evidence type="ECO:0000313" key="2">
    <source>
        <dbReference type="EMBL" id="MBD2770687.1"/>
    </source>
</evidence>
<protein>
    <submittedName>
        <fullName evidence="2">Uncharacterized protein</fullName>
    </submittedName>
</protein>
<name>A0A8J7BVW8_9CYAN</name>
<comment type="caution">
    <text evidence="2">The sequence shown here is derived from an EMBL/GenBank/DDBJ whole genome shotgun (WGS) entry which is preliminary data.</text>
</comment>
<feature type="compositionally biased region" description="Basic and acidic residues" evidence="1">
    <location>
        <begin position="1"/>
        <end position="17"/>
    </location>
</feature>